<comment type="similarity">
    <text evidence="1 10">Belongs to the thymidylate kinase family.</text>
</comment>
<keyword evidence="8 10" id="KW-0067">ATP-binding</keyword>
<evidence type="ECO:0000256" key="1">
    <source>
        <dbReference type="ARBA" id="ARBA00009776"/>
    </source>
</evidence>
<keyword evidence="7 10" id="KW-0418">Kinase</keyword>
<dbReference type="CDD" id="cd01672">
    <property type="entry name" value="TMPK"/>
    <property type="match status" value="1"/>
</dbReference>
<evidence type="ECO:0000256" key="2">
    <source>
        <dbReference type="ARBA" id="ARBA00012980"/>
    </source>
</evidence>
<dbReference type="SUPFAM" id="SSF52540">
    <property type="entry name" value="P-loop containing nucleoside triphosphate hydrolases"/>
    <property type="match status" value="1"/>
</dbReference>
<dbReference type="Proteomes" id="UP000658131">
    <property type="component" value="Unassembled WGS sequence"/>
</dbReference>
<comment type="caution">
    <text evidence="12">The sequence shown here is derived from an EMBL/GenBank/DDBJ whole genome shotgun (WGS) entry which is preliminary data.</text>
</comment>
<dbReference type="Pfam" id="PF02223">
    <property type="entry name" value="Thymidylate_kin"/>
    <property type="match status" value="1"/>
</dbReference>
<evidence type="ECO:0000256" key="4">
    <source>
        <dbReference type="ARBA" id="ARBA00022679"/>
    </source>
</evidence>
<evidence type="ECO:0000256" key="10">
    <source>
        <dbReference type="HAMAP-Rule" id="MF_00165"/>
    </source>
</evidence>
<name>A0ABR7NGB8_9FIRM</name>
<evidence type="ECO:0000256" key="6">
    <source>
        <dbReference type="ARBA" id="ARBA00022741"/>
    </source>
</evidence>
<dbReference type="EMBL" id="JACRTB010000004">
    <property type="protein sequence ID" value="MBC8575441.1"/>
    <property type="molecule type" value="Genomic_DNA"/>
</dbReference>
<keyword evidence="4 10" id="KW-0808">Transferase</keyword>
<feature type="domain" description="Thymidylate kinase-like" evidence="11">
    <location>
        <begin position="5"/>
        <end position="169"/>
    </location>
</feature>
<keyword evidence="5 10" id="KW-0545">Nucleotide biosynthesis</keyword>
<dbReference type="PANTHER" id="PTHR10344:SF4">
    <property type="entry name" value="UMP-CMP KINASE 2, MITOCHONDRIAL"/>
    <property type="match status" value="1"/>
</dbReference>
<gene>
    <name evidence="10" type="primary">tmk</name>
    <name evidence="12" type="ORF">H8717_03300</name>
</gene>
<evidence type="ECO:0000256" key="3">
    <source>
        <dbReference type="ARBA" id="ARBA00017144"/>
    </source>
</evidence>
<dbReference type="HAMAP" id="MF_00165">
    <property type="entry name" value="Thymidylate_kinase"/>
    <property type="match status" value="1"/>
</dbReference>
<evidence type="ECO:0000256" key="9">
    <source>
        <dbReference type="ARBA" id="ARBA00048743"/>
    </source>
</evidence>
<dbReference type="PANTHER" id="PTHR10344">
    <property type="entry name" value="THYMIDYLATE KINASE"/>
    <property type="match status" value="1"/>
</dbReference>
<keyword evidence="6 10" id="KW-0547">Nucleotide-binding</keyword>
<evidence type="ECO:0000256" key="5">
    <source>
        <dbReference type="ARBA" id="ARBA00022727"/>
    </source>
</evidence>
<keyword evidence="13" id="KW-1185">Reference proteome</keyword>
<evidence type="ECO:0000313" key="13">
    <source>
        <dbReference type="Proteomes" id="UP000658131"/>
    </source>
</evidence>
<organism evidence="12 13">
    <name type="scientific">Yanshouia hominis</name>
    <dbReference type="NCBI Taxonomy" id="2763673"/>
    <lineage>
        <taxon>Bacteria</taxon>
        <taxon>Bacillati</taxon>
        <taxon>Bacillota</taxon>
        <taxon>Clostridia</taxon>
        <taxon>Eubacteriales</taxon>
        <taxon>Oscillospiraceae</taxon>
        <taxon>Yanshouia</taxon>
    </lineage>
</organism>
<evidence type="ECO:0000313" key="12">
    <source>
        <dbReference type="EMBL" id="MBC8575441.1"/>
    </source>
</evidence>
<dbReference type="RefSeq" id="WP_262399082.1">
    <property type="nucleotide sequence ID" value="NZ_JACRTB010000004.1"/>
</dbReference>
<evidence type="ECO:0000259" key="11">
    <source>
        <dbReference type="Pfam" id="PF02223"/>
    </source>
</evidence>
<dbReference type="InterPro" id="IPR039430">
    <property type="entry name" value="Thymidylate_kin-like_dom"/>
</dbReference>
<proteinExistence type="inferred from homology"/>
<dbReference type="GO" id="GO:0016301">
    <property type="term" value="F:kinase activity"/>
    <property type="evidence" value="ECO:0007669"/>
    <property type="project" value="UniProtKB-KW"/>
</dbReference>
<protein>
    <recommendedName>
        <fullName evidence="3 10">Thymidylate kinase</fullName>
        <ecNumber evidence="2 10">2.7.4.9</ecNumber>
    </recommendedName>
    <alternativeName>
        <fullName evidence="10">dTMP kinase</fullName>
    </alternativeName>
</protein>
<dbReference type="EC" id="2.7.4.9" evidence="2 10"/>
<evidence type="ECO:0000256" key="7">
    <source>
        <dbReference type="ARBA" id="ARBA00022777"/>
    </source>
</evidence>
<comment type="function">
    <text evidence="10">Phosphorylation of dTMP to form dTDP in both de novo and salvage pathways of dTTP synthesis.</text>
</comment>
<dbReference type="InterPro" id="IPR027417">
    <property type="entry name" value="P-loop_NTPase"/>
</dbReference>
<accession>A0ABR7NGB8</accession>
<comment type="caution">
    <text evidence="10">Lacks conserved residue(s) required for the propagation of feature annotation.</text>
</comment>
<comment type="catalytic activity">
    <reaction evidence="9 10">
        <text>dTMP + ATP = dTDP + ADP</text>
        <dbReference type="Rhea" id="RHEA:13517"/>
        <dbReference type="ChEBI" id="CHEBI:30616"/>
        <dbReference type="ChEBI" id="CHEBI:58369"/>
        <dbReference type="ChEBI" id="CHEBI:63528"/>
        <dbReference type="ChEBI" id="CHEBI:456216"/>
        <dbReference type="EC" id="2.7.4.9"/>
    </reaction>
</comment>
<dbReference type="InterPro" id="IPR018094">
    <property type="entry name" value="Thymidylate_kinase"/>
</dbReference>
<dbReference type="Gene3D" id="3.40.50.300">
    <property type="entry name" value="P-loop containing nucleotide triphosphate hydrolases"/>
    <property type="match status" value="1"/>
</dbReference>
<evidence type="ECO:0000256" key="8">
    <source>
        <dbReference type="ARBA" id="ARBA00022840"/>
    </source>
</evidence>
<sequence length="221" mass="24701">MLIVLEGLDGSGKATQAALLEQALTERGRIVRPVSFPNYRSPSSTLVRMYLAGEVGRLDEVSPYAASSFYSLDRYISFMQTWREDYAAGALILADRYTTSNFCHQMGKLPREEWEGYIRWLTDYEYRLLGLPAPDGVIYLDMPPEASQKLLERRYHGDQAKKDLHESNAAYLASCRVSALFAARSLGWRIIPCADAAHEPLPVEEIAGAVLKAALDIIATH</sequence>
<reference evidence="12 13" key="1">
    <citation type="submission" date="2020-08" db="EMBL/GenBank/DDBJ databases">
        <title>Genome public.</title>
        <authorList>
            <person name="Liu C."/>
            <person name="Sun Q."/>
        </authorList>
    </citation>
    <scope>NUCLEOTIDE SEQUENCE [LARGE SCALE GENOMIC DNA]</scope>
    <source>
        <strain evidence="12 13">BX1</strain>
    </source>
</reference>